<dbReference type="CDD" id="cd00861">
    <property type="entry name" value="ProRS_anticodon_short"/>
    <property type="match status" value="1"/>
</dbReference>
<evidence type="ECO:0000313" key="12">
    <source>
        <dbReference type="Proteomes" id="UP000177325"/>
    </source>
</evidence>
<dbReference type="SUPFAM" id="SSF52954">
    <property type="entry name" value="Class II aaRS ABD-related"/>
    <property type="match status" value="1"/>
</dbReference>
<dbReference type="GO" id="GO:0005829">
    <property type="term" value="C:cytosol"/>
    <property type="evidence" value="ECO:0007669"/>
    <property type="project" value="TreeGrafter"/>
</dbReference>
<keyword evidence="6" id="KW-0648">Protein biosynthesis</keyword>
<dbReference type="Pfam" id="PF03129">
    <property type="entry name" value="HGTP_anticodon"/>
    <property type="match status" value="1"/>
</dbReference>
<feature type="domain" description="Aminoacyl-transfer RNA synthetases class-II family profile" evidence="10">
    <location>
        <begin position="38"/>
        <end position="318"/>
    </location>
</feature>
<organism evidence="11 12">
    <name type="scientific">Candidatus Kaiserbacteria bacterium RIFCSPLOWO2_12_FULL_45_26</name>
    <dbReference type="NCBI Taxonomy" id="1798525"/>
    <lineage>
        <taxon>Bacteria</taxon>
        <taxon>Candidatus Kaiseribacteriota</taxon>
    </lineage>
</organism>
<keyword evidence="3" id="KW-0436">Ligase</keyword>
<dbReference type="InterPro" id="IPR050062">
    <property type="entry name" value="Pro-tRNA_synthetase"/>
</dbReference>
<keyword evidence="4" id="KW-0547">Nucleotide-binding</keyword>
<comment type="catalytic activity">
    <reaction evidence="9">
        <text>tRNA(Pro) + L-proline + ATP = L-prolyl-tRNA(Pro) + AMP + diphosphate</text>
        <dbReference type="Rhea" id="RHEA:14305"/>
        <dbReference type="Rhea" id="RHEA-COMP:9700"/>
        <dbReference type="Rhea" id="RHEA-COMP:9702"/>
        <dbReference type="ChEBI" id="CHEBI:30616"/>
        <dbReference type="ChEBI" id="CHEBI:33019"/>
        <dbReference type="ChEBI" id="CHEBI:60039"/>
        <dbReference type="ChEBI" id="CHEBI:78442"/>
        <dbReference type="ChEBI" id="CHEBI:78532"/>
        <dbReference type="ChEBI" id="CHEBI:456215"/>
        <dbReference type="EC" id="6.1.1.15"/>
    </reaction>
</comment>
<evidence type="ECO:0000256" key="1">
    <source>
        <dbReference type="ARBA" id="ARBA00012831"/>
    </source>
</evidence>
<evidence type="ECO:0000256" key="3">
    <source>
        <dbReference type="ARBA" id="ARBA00022598"/>
    </source>
</evidence>
<dbReference type="GO" id="GO:0006433">
    <property type="term" value="P:prolyl-tRNA aminoacylation"/>
    <property type="evidence" value="ECO:0007669"/>
    <property type="project" value="InterPro"/>
</dbReference>
<reference evidence="11 12" key="1">
    <citation type="journal article" date="2016" name="Nat. Commun.">
        <title>Thousands of microbial genomes shed light on interconnected biogeochemical processes in an aquifer system.</title>
        <authorList>
            <person name="Anantharaman K."/>
            <person name="Brown C.T."/>
            <person name="Hug L.A."/>
            <person name="Sharon I."/>
            <person name="Castelle C.J."/>
            <person name="Probst A.J."/>
            <person name="Thomas B.C."/>
            <person name="Singh A."/>
            <person name="Wilkins M.J."/>
            <person name="Karaoz U."/>
            <person name="Brodie E.L."/>
            <person name="Williams K.H."/>
            <person name="Hubbard S.S."/>
            <person name="Banfield J.F."/>
        </authorList>
    </citation>
    <scope>NUCLEOTIDE SEQUENCE [LARGE SCALE GENOMIC DNA]</scope>
</reference>
<keyword evidence="5" id="KW-0067">ATP-binding</keyword>
<gene>
    <name evidence="11" type="ORF">A3G90_04055</name>
</gene>
<evidence type="ECO:0000256" key="6">
    <source>
        <dbReference type="ARBA" id="ARBA00022917"/>
    </source>
</evidence>
<dbReference type="PANTHER" id="PTHR42753:SF2">
    <property type="entry name" value="PROLINE--TRNA LIGASE"/>
    <property type="match status" value="1"/>
</dbReference>
<dbReference type="EC" id="6.1.1.15" evidence="1"/>
<protein>
    <recommendedName>
        <fullName evidence="2">Proline--tRNA ligase</fullName>
        <ecNumber evidence="1">6.1.1.15</ecNumber>
    </recommendedName>
    <alternativeName>
        <fullName evidence="8">Prolyl-tRNA synthetase</fullName>
    </alternativeName>
</protein>
<dbReference type="InterPro" id="IPR002314">
    <property type="entry name" value="aa-tRNA-synt_IIb"/>
</dbReference>
<dbReference type="InterPro" id="IPR036621">
    <property type="entry name" value="Anticodon-bd_dom_sf"/>
</dbReference>
<dbReference type="STRING" id="1798525.A3G90_04055"/>
<sequence>MRQSQLFTKTRREAPADEVAKNAQLLIRAGYIYKNMAGAYTFLPLGLRVIEKINTIIREEMDAIGGQEMVMPSLQDSALWEASDRWSDDNVDVWFKSELKAGGVVGFGWTHEEVITDLMRQYISSYKDLPKFPYQIQKKFRNEMRAKSGIMRTREFDMKDLYSFSATQEQHDAFYNACSDAYMKIFHRFGIGHMTYKTFASGGAFSKFSHEFQTLAEAGEDIVYVSEAKGVAVNEEVVKEADLSELGVTEGELEKRKSIEVGNIFSLGTKFSEALNLRFTDENGEEKPVIMGSYGIGPARSMGTIVDLLSDDKGIVWPESVAPFKVHLVGLNLDDASIRDWAEGIFDNLTDNGIEVLFDDRIEARAGEKFADSDLIGLPYRVVVSKKSKENGTFEVVTRATGEVRQLTETELYADFDNNPNT</sequence>
<evidence type="ECO:0000256" key="8">
    <source>
        <dbReference type="ARBA" id="ARBA00029731"/>
    </source>
</evidence>
<dbReference type="Gene3D" id="3.40.50.800">
    <property type="entry name" value="Anticodon-binding domain"/>
    <property type="match status" value="1"/>
</dbReference>
<comment type="caution">
    <text evidence="11">The sequence shown here is derived from an EMBL/GenBank/DDBJ whole genome shotgun (WGS) entry which is preliminary data.</text>
</comment>
<dbReference type="PROSITE" id="PS50862">
    <property type="entry name" value="AA_TRNA_LIGASE_II"/>
    <property type="match status" value="1"/>
</dbReference>
<evidence type="ECO:0000256" key="9">
    <source>
        <dbReference type="ARBA" id="ARBA00047671"/>
    </source>
</evidence>
<accession>A0A1F6FHT2</accession>
<name>A0A1F6FHT2_9BACT</name>
<evidence type="ECO:0000313" key="11">
    <source>
        <dbReference type="EMBL" id="OGG85422.1"/>
    </source>
</evidence>
<dbReference type="InterPro" id="IPR004154">
    <property type="entry name" value="Anticodon-bd"/>
</dbReference>
<dbReference type="SUPFAM" id="SSF55681">
    <property type="entry name" value="Class II aaRS and biotin synthetases"/>
    <property type="match status" value="1"/>
</dbReference>
<proteinExistence type="predicted"/>
<dbReference type="PRINTS" id="PR01046">
    <property type="entry name" value="TRNASYNTHPRO"/>
</dbReference>
<evidence type="ECO:0000256" key="4">
    <source>
        <dbReference type="ARBA" id="ARBA00022741"/>
    </source>
</evidence>
<dbReference type="GO" id="GO:0005524">
    <property type="term" value="F:ATP binding"/>
    <property type="evidence" value="ECO:0007669"/>
    <property type="project" value="UniProtKB-KW"/>
</dbReference>
<evidence type="ECO:0000256" key="2">
    <source>
        <dbReference type="ARBA" id="ARBA00019110"/>
    </source>
</evidence>
<evidence type="ECO:0000256" key="7">
    <source>
        <dbReference type="ARBA" id="ARBA00023146"/>
    </source>
</evidence>
<dbReference type="Proteomes" id="UP000177325">
    <property type="component" value="Unassembled WGS sequence"/>
</dbReference>
<evidence type="ECO:0000259" key="10">
    <source>
        <dbReference type="PROSITE" id="PS50862"/>
    </source>
</evidence>
<dbReference type="Pfam" id="PF00587">
    <property type="entry name" value="tRNA-synt_2b"/>
    <property type="match status" value="1"/>
</dbReference>
<dbReference type="GO" id="GO:0004827">
    <property type="term" value="F:proline-tRNA ligase activity"/>
    <property type="evidence" value="ECO:0007669"/>
    <property type="project" value="UniProtKB-EC"/>
</dbReference>
<dbReference type="InterPro" id="IPR044140">
    <property type="entry name" value="ProRS_anticodon_short"/>
</dbReference>
<dbReference type="InterPro" id="IPR002316">
    <property type="entry name" value="Pro-tRNA-ligase_IIa"/>
</dbReference>
<dbReference type="AlphaFoldDB" id="A0A1F6FHT2"/>
<keyword evidence="7 11" id="KW-0030">Aminoacyl-tRNA synthetase</keyword>
<evidence type="ECO:0000256" key="5">
    <source>
        <dbReference type="ARBA" id="ARBA00022840"/>
    </source>
</evidence>
<dbReference type="EMBL" id="MFMM01000001">
    <property type="protein sequence ID" value="OGG85422.1"/>
    <property type="molecule type" value="Genomic_DNA"/>
</dbReference>
<dbReference type="InterPro" id="IPR045864">
    <property type="entry name" value="aa-tRNA-synth_II/BPL/LPL"/>
</dbReference>
<dbReference type="InterPro" id="IPR006195">
    <property type="entry name" value="aa-tRNA-synth_II"/>
</dbReference>
<dbReference type="Gene3D" id="3.30.930.10">
    <property type="entry name" value="Bira Bifunctional Protein, Domain 2"/>
    <property type="match status" value="1"/>
</dbReference>
<dbReference type="PANTHER" id="PTHR42753">
    <property type="entry name" value="MITOCHONDRIAL RIBOSOME PROTEIN L39/PROLYL-TRNA LIGASE FAMILY MEMBER"/>
    <property type="match status" value="1"/>
</dbReference>